<organism evidence="2 3">
    <name type="scientific">Tanacetum coccineum</name>
    <dbReference type="NCBI Taxonomy" id="301880"/>
    <lineage>
        <taxon>Eukaryota</taxon>
        <taxon>Viridiplantae</taxon>
        <taxon>Streptophyta</taxon>
        <taxon>Embryophyta</taxon>
        <taxon>Tracheophyta</taxon>
        <taxon>Spermatophyta</taxon>
        <taxon>Magnoliopsida</taxon>
        <taxon>eudicotyledons</taxon>
        <taxon>Gunneridae</taxon>
        <taxon>Pentapetalae</taxon>
        <taxon>asterids</taxon>
        <taxon>campanulids</taxon>
        <taxon>Asterales</taxon>
        <taxon>Asteraceae</taxon>
        <taxon>Asteroideae</taxon>
        <taxon>Anthemideae</taxon>
        <taxon>Anthemidinae</taxon>
        <taxon>Tanacetum</taxon>
    </lineage>
</organism>
<dbReference type="Gene3D" id="3.30.420.10">
    <property type="entry name" value="Ribonuclease H-like superfamily/Ribonuclease H"/>
    <property type="match status" value="1"/>
</dbReference>
<dbReference type="InterPro" id="IPR057670">
    <property type="entry name" value="SH3_retrovirus"/>
</dbReference>
<proteinExistence type="predicted"/>
<dbReference type="PANTHER" id="PTHR42648:SF21">
    <property type="entry name" value="CYSTEINE-RICH RLK (RECEPTOR-LIKE PROTEIN KINASE) 8"/>
    <property type="match status" value="1"/>
</dbReference>
<reference evidence="2" key="1">
    <citation type="journal article" date="2022" name="Int. J. Mol. Sci.">
        <title>Draft Genome of Tanacetum Coccineum: Genomic Comparison of Closely Related Tanacetum-Family Plants.</title>
        <authorList>
            <person name="Yamashiro T."/>
            <person name="Shiraishi A."/>
            <person name="Nakayama K."/>
            <person name="Satake H."/>
        </authorList>
    </citation>
    <scope>NUCLEOTIDE SEQUENCE</scope>
</reference>
<dbReference type="Pfam" id="PF25597">
    <property type="entry name" value="SH3_retrovirus"/>
    <property type="match status" value="2"/>
</dbReference>
<keyword evidence="3" id="KW-1185">Reference proteome</keyword>
<dbReference type="InterPro" id="IPR039537">
    <property type="entry name" value="Retrotran_Ty1/copia-like"/>
</dbReference>
<comment type="caution">
    <text evidence="2">The sequence shown here is derived from an EMBL/GenBank/DDBJ whole genome shotgun (WGS) entry which is preliminary data.</text>
</comment>
<evidence type="ECO:0000313" key="2">
    <source>
        <dbReference type="EMBL" id="GJS89750.1"/>
    </source>
</evidence>
<dbReference type="EMBL" id="BQNB010011374">
    <property type="protein sequence ID" value="GJS89750.1"/>
    <property type="molecule type" value="Genomic_DNA"/>
</dbReference>
<protein>
    <submittedName>
        <fullName evidence="2">Ribonuclease H-like domain-containing protein</fullName>
    </submittedName>
</protein>
<name>A0ABQ4ZIN6_9ASTR</name>
<dbReference type="InterPro" id="IPR012337">
    <property type="entry name" value="RNaseH-like_sf"/>
</dbReference>
<evidence type="ECO:0000259" key="1">
    <source>
        <dbReference type="Pfam" id="PF25597"/>
    </source>
</evidence>
<dbReference type="SUPFAM" id="SSF53098">
    <property type="entry name" value="Ribonuclease H-like"/>
    <property type="match status" value="1"/>
</dbReference>
<reference evidence="2" key="2">
    <citation type="submission" date="2022-01" db="EMBL/GenBank/DDBJ databases">
        <authorList>
            <person name="Yamashiro T."/>
            <person name="Shiraishi A."/>
            <person name="Satake H."/>
            <person name="Nakayama K."/>
        </authorList>
    </citation>
    <scope>NUCLEOTIDE SEQUENCE</scope>
</reference>
<evidence type="ECO:0000313" key="3">
    <source>
        <dbReference type="Proteomes" id="UP001151760"/>
    </source>
</evidence>
<dbReference type="InterPro" id="IPR036397">
    <property type="entry name" value="RNaseH_sf"/>
</dbReference>
<accession>A0ABQ4ZIN6</accession>
<dbReference type="PANTHER" id="PTHR42648">
    <property type="entry name" value="TRANSPOSASE, PUTATIVE-RELATED"/>
    <property type="match status" value="1"/>
</dbReference>
<feature type="domain" description="Retroviral polymerase SH3-like" evidence="1">
    <location>
        <begin position="101"/>
        <end position="146"/>
    </location>
</feature>
<dbReference type="Proteomes" id="UP001151760">
    <property type="component" value="Unassembled WGS sequence"/>
</dbReference>
<feature type="domain" description="Retroviral polymerase SH3-like" evidence="1">
    <location>
        <begin position="193"/>
        <end position="246"/>
    </location>
</feature>
<gene>
    <name evidence="2" type="ORF">Tco_0772386</name>
</gene>
<sequence length="449" mass="50606">MIMRCNELTSSVMHLLQQIDEALDYRVKEFQINRTNPGMNARCSFYENERNLKFIDAFDVKPIGGDSPKRLLQLKDYFEDVGITHQTSIDYTPQQNEVVERHRWKLKGKGDIGFFIGYCEFGRGFRIYNIATEKVMETVNVKFNELSAMAEAVATACYTQNRSLIHTCHDKTPYELVHDKKPDLTFFRVFGALCYPTNDSEDLGKLPTADIGIFVGYAPSRKGYRIHNKRTRRIMETIHVQFDELTEQMAPMQLSTGPAPSFMTPGQISSGLVPNPVPAAPYTSLSFSSSSSSQFSWYTFIYYIDQDALSPSHSPSSSALHYPSIHQGVAAESTLMEENPFAPVENNPFINIFASEPTSEASSSGDVSSAESTYVTQTLHHLGKWSKDHPLDNVIGNLSRPVSTRKQLATDALWCLYNSVLSKVKPKNFPKSGILKLLFQAMQDENLRI</sequence>